<proteinExistence type="predicted"/>
<dbReference type="EMBL" id="CP101192">
    <property type="protein sequence ID" value="UYW00271.1"/>
    <property type="molecule type" value="Genomic_DNA"/>
</dbReference>
<sequence>MYNPYLAEATALLTEAAQELPEDATAAAAIKANMAQAYAILSLAQEIATSNAAKLAASNNP</sequence>
<keyword evidence="2" id="KW-1185">Reference proteome</keyword>
<accession>A0AAX3EQL5</accession>
<protein>
    <submittedName>
        <fullName evidence="1">Uncharacterized protein</fullName>
    </submittedName>
</protein>
<dbReference type="RefSeq" id="WP_264398975.1">
    <property type="nucleotide sequence ID" value="NZ_CP101184.1"/>
</dbReference>
<geneLocation type="plasmid" evidence="1 2">
    <name>unnamed7</name>
</geneLocation>
<name>A0AAX3EQL5_PAEUR</name>
<dbReference type="Proteomes" id="UP001163293">
    <property type="component" value="Plasmid unnamed7"/>
</dbReference>
<evidence type="ECO:0000313" key="2">
    <source>
        <dbReference type="Proteomes" id="UP001163293"/>
    </source>
</evidence>
<gene>
    <name evidence="1" type="ORF">NL394_24075</name>
</gene>
<keyword evidence="1" id="KW-0614">Plasmid</keyword>
<organism evidence="1 2">
    <name type="scientific">Paenarthrobacter ureafaciens</name>
    <dbReference type="NCBI Taxonomy" id="37931"/>
    <lineage>
        <taxon>Bacteria</taxon>
        <taxon>Bacillati</taxon>
        <taxon>Actinomycetota</taxon>
        <taxon>Actinomycetes</taxon>
        <taxon>Micrococcales</taxon>
        <taxon>Micrococcaceae</taxon>
        <taxon>Paenarthrobacter</taxon>
    </lineage>
</organism>
<dbReference type="AlphaFoldDB" id="A0AAX3EQL5"/>
<evidence type="ECO:0000313" key="1">
    <source>
        <dbReference type="EMBL" id="UYW00271.1"/>
    </source>
</evidence>
<reference evidence="1" key="1">
    <citation type="submission" date="2022-07" db="EMBL/GenBank/DDBJ databases">
        <authorList>
            <person name="Wu T."/>
        </authorList>
    </citation>
    <scope>NUCLEOTIDE SEQUENCE</scope>
    <source>
        <strain evidence="1">SD-1</strain>
        <plasmid evidence="1">unnamed7</plasmid>
    </source>
</reference>